<reference evidence="3" key="1">
    <citation type="submission" date="2020-05" db="EMBL/GenBank/DDBJ databases">
        <authorList>
            <person name="Chiriac C."/>
            <person name="Salcher M."/>
            <person name="Ghai R."/>
            <person name="Kavagutti S V."/>
        </authorList>
    </citation>
    <scope>NUCLEOTIDE SEQUENCE</scope>
</reference>
<feature type="transmembrane region" description="Helical" evidence="2">
    <location>
        <begin position="32"/>
        <end position="51"/>
    </location>
</feature>
<proteinExistence type="predicted"/>
<feature type="compositionally biased region" description="Low complexity" evidence="1">
    <location>
        <begin position="246"/>
        <end position="268"/>
    </location>
</feature>
<keyword evidence="2" id="KW-1133">Transmembrane helix</keyword>
<evidence type="ECO:0000313" key="3">
    <source>
        <dbReference type="EMBL" id="CAB4572987.1"/>
    </source>
</evidence>
<accession>A0A6J6EA20</accession>
<protein>
    <submittedName>
        <fullName evidence="3">Unannotated protein</fullName>
    </submittedName>
</protein>
<dbReference type="AlphaFoldDB" id="A0A6J6EA20"/>
<evidence type="ECO:0000256" key="1">
    <source>
        <dbReference type="SAM" id="MobiDB-lite"/>
    </source>
</evidence>
<keyword evidence="2" id="KW-0472">Membrane</keyword>
<organism evidence="3">
    <name type="scientific">freshwater metagenome</name>
    <dbReference type="NCBI Taxonomy" id="449393"/>
    <lineage>
        <taxon>unclassified sequences</taxon>
        <taxon>metagenomes</taxon>
        <taxon>ecological metagenomes</taxon>
    </lineage>
</organism>
<keyword evidence="2" id="KW-0812">Transmembrane</keyword>
<gene>
    <name evidence="3" type="ORF">UFOPK1493_02524</name>
</gene>
<dbReference type="EMBL" id="CAEZSR010000106">
    <property type="protein sequence ID" value="CAB4572987.1"/>
    <property type="molecule type" value="Genomic_DNA"/>
</dbReference>
<evidence type="ECO:0000256" key="2">
    <source>
        <dbReference type="SAM" id="Phobius"/>
    </source>
</evidence>
<feature type="region of interest" description="Disordered" evidence="1">
    <location>
        <begin position="244"/>
        <end position="268"/>
    </location>
</feature>
<sequence length="268" mass="28364">MATSSSSSSAKKVAKLAQRGKGKKVRFQGGTLFPAVVVGVLVVGLLVIVYARQSRPDPGSFPPQVGDHWHAAFGIYACDTWLPKIVGAQEETVVDSQGNESLVNDLYAATGVHSHDDGVIHYHPFSTRSVGKRARLGVYLDVYGIELSEDRLALPEEQGGDVFDVDDYRCNGEEVDIKVVAWDNFADTGAGKNFITDLKDVPLTRDGMVFVIAVVPPGTDVDMPPWAIDLPTLGAVDGGNVPVPSTVPGDTTATPDTTDTTAPVTTGG</sequence>
<name>A0A6J6EA20_9ZZZZ</name>